<dbReference type="EMBL" id="JAEHFY010000009">
    <property type="protein sequence ID" value="MBK0382865.1"/>
    <property type="molecule type" value="Genomic_DNA"/>
</dbReference>
<sequence>MRKSFPSSPKCNGGDGGKPAFWCNQNIAGYLQNGKRDFLKYEFLINYHG</sequence>
<keyword evidence="2" id="KW-1185">Reference proteome</keyword>
<reference evidence="1 2" key="1">
    <citation type="submission" date="2020-12" db="EMBL/GenBank/DDBJ databases">
        <title>Bacterial novel species Pedobacter sp. SD-b isolated from soil.</title>
        <authorList>
            <person name="Jung H.-Y."/>
        </authorList>
    </citation>
    <scope>NUCLEOTIDE SEQUENCE [LARGE SCALE GENOMIC DNA]</scope>
    <source>
        <strain evidence="1 2">SD-b</strain>
    </source>
</reference>
<protein>
    <submittedName>
        <fullName evidence="1">Uncharacterized protein</fullName>
    </submittedName>
</protein>
<accession>A0ABS1BJ09</accession>
<name>A0ABS1BJ09_9SPHI</name>
<comment type="caution">
    <text evidence="1">The sequence shown here is derived from an EMBL/GenBank/DDBJ whole genome shotgun (WGS) entry which is preliminary data.</text>
</comment>
<gene>
    <name evidence="1" type="ORF">I5M32_07820</name>
</gene>
<dbReference type="RefSeq" id="WP_200585646.1">
    <property type="nucleotide sequence ID" value="NZ_JAEHFY010000009.1"/>
</dbReference>
<evidence type="ECO:0000313" key="1">
    <source>
        <dbReference type="EMBL" id="MBK0382865.1"/>
    </source>
</evidence>
<evidence type="ECO:0000313" key="2">
    <source>
        <dbReference type="Proteomes" id="UP000660024"/>
    </source>
</evidence>
<proteinExistence type="predicted"/>
<organism evidence="1 2">
    <name type="scientific">Pedobacter segetis</name>
    <dbReference type="NCBI Taxonomy" id="2793069"/>
    <lineage>
        <taxon>Bacteria</taxon>
        <taxon>Pseudomonadati</taxon>
        <taxon>Bacteroidota</taxon>
        <taxon>Sphingobacteriia</taxon>
        <taxon>Sphingobacteriales</taxon>
        <taxon>Sphingobacteriaceae</taxon>
        <taxon>Pedobacter</taxon>
    </lineage>
</organism>
<dbReference type="Proteomes" id="UP000660024">
    <property type="component" value="Unassembled WGS sequence"/>
</dbReference>